<name>A0A5N6LCK3_9ASTR</name>
<feature type="transmembrane region" description="Helical" evidence="1">
    <location>
        <begin position="94"/>
        <end position="112"/>
    </location>
</feature>
<keyword evidence="1" id="KW-1133">Transmembrane helix</keyword>
<sequence length="162" mass="18431">MYSLVFAGTGIVGRCSQVRHRASETPRDDATDALWKWKIKADRRSELKLSNAYHVPGVMKNLLSVTDGKMSGPNLQEQLDLFEVSRVVVEMVDAVITFPFVAFLLSYIRILVMKMMDIYFIKLHSLFFKNTNEFLSTGGWYLVERLGVPQSKVYGPKNGSFI</sequence>
<keyword evidence="3" id="KW-1185">Reference proteome</keyword>
<keyword evidence="1" id="KW-0472">Membrane</keyword>
<dbReference type="AlphaFoldDB" id="A0A5N6LCK3"/>
<evidence type="ECO:0000313" key="3">
    <source>
        <dbReference type="Proteomes" id="UP000326396"/>
    </source>
</evidence>
<evidence type="ECO:0000313" key="2">
    <source>
        <dbReference type="EMBL" id="KAC9923459.1"/>
    </source>
</evidence>
<proteinExistence type="predicted"/>
<comment type="caution">
    <text evidence="2">The sequence shown here is derived from an EMBL/GenBank/DDBJ whole genome shotgun (WGS) entry which is preliminary data.</text>
</comment>
<organism evidence="2 3">
    <name type="scientific">Mikania micrantha</name>
    <name type="common">bitter vine</name>
    <dbReference type="NCBI Taxonomy" id="192012"/>
    <lineage>
        <taxon>Eukaryota</taxon>
        <taxon>Viridiplantae</taxon>
        <taxon>Streptophyta</taxon>
        <taxon>Embryophyta</taxon>
        <taxon>Tracheophyta</taxon>
        <taxon>Spermatophyta</taxon>
        <taxon>Magnoliopsida</taxon>
        <taxon>eudicotyledons</taxon>
        <taxon>Gunneridae</taxon>
        <taxon>Pentapetalae</taxon>
        <taxon>asterids</taxon>
        <taxon>campanulids</taxon>
        <taxon>Asterales</taxon>
        <taxon>Asteraceae</taxon>
        <taxon>Asteroideae</taxon>
        <taxon>Heliantheae alliance</taxon>
        <taxon>Eupatorieae</taxon>
        <taxon>Mikania</taxon>
    </lineage>
</organism>
<accession>A0A5N6LCK3</accession>
<protein>
    <submittedName>
        <fullName evidence="2">Uncharacterized protein</fullName>
    </submittedName>
</protein>
<evidence type="ECO:0000256" key="1">
    <source>
        <dbReference type="SAM" id="Phobius"/>
    </source>
</evidence>
<dbReference type="EMBL" id="SZYD01002112">
    <property type="protein sequence ID" value="KAC9923459.1"/>
    <property type="molecule type" value="Genomic_DNA"/>
</dbReference>
<reference evidence="2 3" key="1">
    <citation type="submission" date="2019-05" db="EMBL/GenBank/DDBJ databases">
        <title>Mikania micrantha, genome provides insights into the molecular mechanism of rapid growth.</title>
        <authorList>
            <person name="Liu B."/>
        </authorList>
    </citation>
    <scope>NUCLEOTIDE SEQUENCE [LARGE SCALE GENOMIC DNA]</scope>
    <source>
        <strain evidence="2">NLD-2019</strain>
        <tissue evidence="2">Leaf</tissue>
    </source>
</reference>
<gene>
    <name evidence="2" type="ORF">E3N88_45066</name>
</gene>
<dbReference type="Proteomes" id="UP000326396">
    <property type="component" value="Unassembled WGS sequence"/>
</dbReference>
<keyword evidence="1" id="KW-0812">Transmembrane</keyword>